<keyword evidence="2" id="KW-1185">Reference proteome</keyword>
<comment type="caution">
    <text evidence="1">The sequence shown here is derived from an EMBL/GenBank/DDBJ whole genome shotgun (WGS) entry which is preliminary data.</text>
</comment>
<proteinExistence type="predicted"/>
<sequence length="1240" mass="136187">FDDHQTFDTCTHSPGGDHQITQCFSEKKGLLFEALLSEDVVRAEIAKSAARRRELMRQMAQDLHSLPVDDNAVDAFESRVGEKLPFGGFAIVAHAKVFHSGADNRRDGLAQASEVKPGAYRLVEYETTQQALYLKARCGKYCDKEAFALSVRRLQAVHADEDLGYLRHLMLLRPPPALIFESKTPQPRAAPPLGDAFGSETALHWEVLNNCDLDSLRAAALGVALPCNGFAIEVRRRDLIHSPAEGVGARRCDPMGGAEGASEGACTRLNWALSALGEQVPTDMAGHFRALEHGNAWLAERGVRVLPQPRGPNSPGRYVKWEPLPRKTRQKQRVGHFVAVVVHRDGVTVTDRKSGRYASQEYCSADDIPGVQRHMWFLLQDVAPDAGALAECVPDLQREIDADDLTESILERWGPADFQRILRRRGDFIFAHEVEGEPDNMLSVVAKVRAKAAELIAQRPTLPDEGEKGALNVIALHMRWKTACGVQRGTGVRRLELALLKAAAMFADIMGNCVTKDVTAVFDVMLAQPRRASTLAPITSIDTKEFRSAKPVGFSAWAMGAFKNMSVVAIRFVGGSSYGSPVEMVGIWKQEERPEQPSTVVVFEDACVKIRPEKPENSAERMQNVAKSIEHKSCFFIPCSIVLELSLEALAFMNQVMPPVLFLEYADGGSSKSARTLLRDNVWRGHHEVVSPRCFQEPDESRRQGGQFAPAEILTIQECAPGGPMVEDVMKSFISGDRLMCRPLFGTITAYYRWNRAARFWEVNWGFPSMSGSPDDVRKLCAFERRIRVVKLLATFTSDPAKVDVENRIFKEDTELGELLESPFARQAYLDTNLIPWILEHSASECSAVVMTPPPENLNESRLIVAAMASGGLHVPESFRAPEEGAAATESAEKIFRDVHAKQAANSIIKTHAIEQAGGAAVFGGGFAPWRSARECREFHRDRPEGGDAEDASEIAVRNQCGSLMGTCNYQRLSEKVDSGEIADAGYAKMPMQRSVRCGGGMAQIEVPCCRKFGIPGCRLAQRPSLQWMVRDDRAVALSLEPSISFQGGKESWETKTADINNCFVALIVKEIEQVCQMKEELPALAAFAANCKAWRSALAAYMSASARVAKKPLVKSVHLGKPDCDLPFLWNLSVGMHTAVDLLLAQDKFTCMEGRFENRRCPPASKLHYALSSIEDMVLADLDAEAASIHGVSVNACMFDGAMFLTPEDAVADLRAAANAVAAKCGLRITVEVIGDGHA</sequence>
<accession>A0ABN9R6W6</accession>
<dbReference type="Proteomes" id="UP001189429">
    <property type="component" value="Unassembled WGS sequence"/>
</dbReference>
<organism evidence="1 2">
    <name type="scientific">Prorocentrum cordatum</name>
    <dbReference type="NCBI Taxonomy" id="2364126"/>
    <lineage>
        <taxon>Eukaryota</taxon>
        <taxon>Sar</taxon>
        <taxon>Alveolata</taxon>
        <taxon>Dinophyceae</taxon>
        <taxon>Prorocentrales</taxon>
        <taxon>Prorocentraceae</taxon>
        <taxon>Prorocentrum</taxon>
    </lineage>
</organism>
<reference evidence="1" key="1">
    <citation type="submission" date="2023-10" db="EMBL/GenBank/DDBJ databases">
        <authorList>
            <person name="Chen Y."/>
            <person name="Shah S."/>
            <person name="Dougan E. K."/>
            <person name="Thang M."/>
            <person name="Chan C."/>
        </authorList>
    </citation>
    <scope>NUCLEOTIDE SEQUENCE [LARGE SCALE GENOMIC DNA]</scope>
</reference>
<evidence type="ECO:0000313" key="1">
    <source>
        <dbReference type="EMBL" id="CAK0814598.1"/>
    </source>
</evidence>
<protein>
    <recommendedName>
        <fullName evidence="3">RNA-dependent RNA polymerase</fullName>
    </recommendedName>
</protein>
<feature type="non-terminal residue" evidence="1">
    <location>
        <position position="1"/>
    </location>
</feature>
<gene>
    <name evidence="1" type="ORF">PCOR1329_LOCUS18164</name>
</gene>
<dbReference type="EMBL" id="CAUYUJ010005685">
    <property type="protein sequence ID" value="CAK0814598.1"/>
    <property type="molecule type" value="Genomic_DNA"/>
</dbReference>
<name>A0ABN9R6W6_9DINO</name>
<evidence type="ECO:0000313" key="2">
    <source>
        <dbReference type="Proteomes" id="UP001189429"/>
    </source>
</evidence>
<evidence type="ECO:0008006" key="3">
    <source>
        <dbReference type="Google" id="ProtNLM"/>
    </source>
</evidence>